<dbReference type="EMBL" id="AOIP01000056">
    <property type="protein sequence ID" value="ELY99573.1"/>
    <property type="molecule type" value="Genomic_DNA"/>
</dbReference>
<keyword evidence="1" id="KW-0223">Dioxygenase</keyword>
<sequence length="267" mass="30555">MDKQTVEEGRQLAERIRKHNHEVDLENPNSIGDAQAVRHPFLADLVSDERILELVGAILDDIVHLQSTYFIKKPQSDNRTLWHQDGAYWTQFINPLQVISVWAAFDRTTPENGCMKFIPGSHKEGYLEHDISGVVSDGDKDDDEEVNLEEAGYDESDAVDIELKPGDISIHRPSILHASYRNTTDRWRRAYAIRYTSTSVNMLRPGQEGQKGAFLLRGEPSDPQQYRKLPLYDPDDDSQMHFTGWEAYNERARTLNDSLSPDNLMDV</sequence>
<dbReference type="PANTHER" id="PTHR20883:SF48">
    <property type="entry name" value="ECTOINE DIOXYGENASE"/>
    <property type="match status" value="1"/>
</dbReference>
<dbReference type="PANTHER" id="PTHR20883">
    <property type="entry name" value="PHYTANOYL-COA DIOXYGENASE DOMAIN CONTAINING 1"/>
    <property type="match status" value="1"/>
</dbReference>
<name>M0AQC6_9EURY</name>
<dbReference type="Pfam" id="PF05721">
    <property type="entry name" value="PhyH"/>
    <property type="match status" value="1"/>
</dbReference>
<evidence type="ECO:0000313" key="1">
    <source>
        <dbReference type="EMBL" id="ELY99573.1"/>
    </source>
</evidence>
<dbReference type="Gene3D" id="2.60.120.620">
    <property type="entry name" value="q2cbj1_9rhob like domain"/>
    <property type="match status" value="1"/>
</dbReference>
<dbReference type="AlphaFoldDB" id="M0AQC6"/>
<keyword evidence="2" id="KW-1185">Reference proteome</keyword>
<dbReference type="GO" id="GO:0051213">
    <property type="term" value="F:dioxygenase activity"/>
    <property type="evidence" value="ECO:0007669"/>
    <property type="project" value="UniProtKB-KW"/>
</dbReference>
<keyword evidence="1" id="KW-0560">Oxidoreductase</keyword>
<dbReference type="InterPro" id="IPR008775">
    <property type="entry name" value="Phytyl_CoA_dOase-like"/>
</dbReference>
<reference evidence="1 2" key="1">
    <citation type="journal article" date="2014" name="PLoS Genet.">
        <title>Phylogenetically driven sequencing of extremely halophilic archaea reveals strategies for static and dynamic osmo-response.</title>
        <authorList>
            <person name="Becker E.A."/>
            <person name="Seitzer P.M."/>
            <person name="Tritt A."/>
            <person name="Larsen D."/>
            <person name="Krusor M."/>
            <person name="Yao A.I."/>
            <person name="Wu D."/>
            <person name="Madern D."/>
            <person name="Eisen J.A."/>
            <person name="Darling A.E."/>
            <person name="Facciotti M.T."/>
        </authorList>
    </citation>
    <scope>NUCLEOTIDE SEQUENCE [LARGE SCALE GENOMIC DNA]</scope>
    <source>
        <strain evidence="1 2">DSM 13077</strain>
    </source>
</reference>
<dbReference type="SUPFAM" id="SSF51197">
    <property type="entry name" value="Clavaminate synthase-like"/>
    <property type="match status" value="1"/>
</dbReference>
<gene>
    <name evidence="1" type="ORF">C480_19919</name>
</gene>
<organism evidence="1 2">
    <name type="scientific">Natrialba aegyptia DSM 13077</name>
    <dbReference type="NCBI Taxonomy" id="1227491"/>
    <lineage>
        <taxon>Archaea</taxon>
        <taxon>Methanobacteriati</taxon>
        <taxon>Methanobacteriota</taxon>
        <taxon>Stenosarchaea group</taxon>
        <taxon>Halobacteria</taxon>
        <taxon>Halobacteriales</taxon>
        <taxon>Natrialbaceae</taxon>
        <taxon>Natrialba</taxon>
    </lineage>
</organism>
<comment type="caution">
    <text evidence="1">The sequence shown here is derived from an EMBL/GenBank/DDBJ whole genome shotgun (WGS) entry which is preliminary data.</text>
</comment>
<accession>M0AQC6</accession>
<evidence type="ECO:0000313" key="2">
    <source>
        <dbReference type="Proteomes" id="UP000011591"/>
    </source>
</evidence>
<protein>
    <submittedName>
        <fullName evidence="1">Phytanoyl-CoA dioxygenase</fullName>
    </submittedName>
</protein>
<proteinExistence type="predicted"/>
<dbReference type="GO" id="GO:0046872">
    <property type="term" value="F:metal ion binding"/>
    <property type="evidence" value="ECO:0007669"/>
    <property type="project" value="UniProtKB-ARBA"/>
</dbReference>
<dbReference type="Proteomes" id="UP000011591">
    <property type="component" value="Unassembled WGS sequence"/>
</dbReference>